<evidence type="ECO:0000259" key="3">
    <source>
        <dbReference type="PROSITE" id="PS50835"/>
    </source>
</evidence>
<dbReference type="EMBL" id="JACDTQ010002713">
    <property type="protein sequence ID" value="KAF5916418.1"/>
    <property type="molecule type" value="Genomic_DNA"/>
</dbReference>
<reference evidence="4 5" key="1">
    <citation type="journal article" date="2020" name="Mol. Biol. Evol.">
        <title>Interspecific Gene Flow and the Evolution of Specialization in Black and White Rhinoceros.</title>
        <authorList>
            <person name="Moodley Y."/>
            <person name="Westbury M.V."/>
            <person name="Russo I.M."/>
            <person name="Gopalakrishnan S."/>
            <person name="Rakotoarivelo A."/>
            <person name="Olsen R.A."/>
            <person name="Prost S."/>
            <person name="Tunstall T."/>
            <person name="Ryder O.A."/>
            <person name="Dalen L."/>
            <person name="Bruford M.W."/>
        </authorList>
    </citation>
    <scope>NUCLEOTIDE SEQUENCE [LARGE SCALE GENOMIC DNA]</scope>
    <source>
        <strain evidence="4">SBR-YM</strain>
        <tissue evidence="4">Skin</tissue>
    </source>
</reference>
<sequence>MGSREGRGPRAGKESTGEMGPGQGRGPRSLGTRVRGDLAEWPQKTRAPEHLVGLSVFIFSPKPKDTLTNSQTPEVTCVVVDVSPEPPDVQFTWYMDNKEVNTATTMPNTERLNSTYRVVSVLPIQHQDWLSGKEFKCKVNSRALPAPIEKTISKAKGRALMHCTRRGSQALRPQLSPLGERDGPTEAGPSALGCAGRPGRLKGLPEEGRGLRERRQLLWATLQQQLLQAGVWPGNWRSPSGDPQGIGCTGCPSS</sequence>
<name>A0A7J7EL06_DICBM</name>
<feature type="domain" description="Ig-like" evidence="3">
    <location>
        <begin position="42"/>
        <end position="153"/>
    </location>
</feature>
<accession>A0A7J7EL06</accession>
<dbReference type="PROSITE" id="PS50835">
    <property type="entry name" value="IG_LIKE"/>
    <property type="match status" value="1"/>
</dbReference>
<dbReference type="Proteomes" id="UP000551758">
    <property type="component" value="Unassembled WGS sequence"/>
</dbReference>
<dbReference type="InterPro" id="IPR050380">
    <property type="entry name" value="Immune_Resp_Modulators"/>
</dbReference>
<evidence type="ECO:0000256" key="1">
    <source>
        <dbReference type="ARBA" id="ARBA00023319"/>
    </source>
</evidence>
<dbReference type="SUPFAM" id="SSF48726">
    <property type="entry name" value="Immunoglobulin"/>
    <property type="match status" value="1"/>
</dbReference>
<feature type="region of interest" description="Disordered" evidence="2">
    <location>
        <begin position="1"/>
        <end position="44"/>
    </location>
</feature>
<evidence type="ECO:0000256" key="2">
    <source>
        <dbReference type="SAM" id="MobiDB-lite"/>
    </source>
</evidence>
<dbReference type="AlphaFoldDB" id="A0A7J7EL06"/>
<feature type="region of interest" description="Disordered" evidence="2">
    <location>
        <begin position="233"/>
        <end position="254"/>
    </location>
</feature>
<comment type="caution">
    <text evidence="4">The sequence shown here is derived from an EMBL/GenBank/DDBJ whole genome shotgun (WGS) entry which is preliminary data.</text>
</comment>
<evidence type="ECO:0000313" key="5">
    <source>
        <dbReference type="Proteomes" id="UP000551758"/>
    </source>
</evidence>
<feature type="region of interest" description="Disordered" evidence="2">
    <location>
        <begin position="168"/>
        <end position="206"/>
    </location>
</feature>
<keyword evidence="1" id="KW-0393">Immunoglobulin domain</keyword>
<dbReference type="PANTHER" id="PTHR23411">
    <property type="entry name" value="TAPASIN"/>
    <property type="match status" value="1"/>
</dbReference>
<dbReference type="InterPro" id="IPR036179">
    <property type="entry name" value="Ig-like_dom_sf"/>
</dbReference>
<evidence type="ECO:0000313" key="4">
    <source>
        <dbReference type="EMBL" id="KAF5916418.1"/>
    </source>
</evidence>
<dbReference type="Gene3D" id="2.60.40.10">
    <property type="entry name" value="Immunoglobulins"/>
    <property type="match status" value="1"/>
</dbReference>
<dbReference type="InterPro" id="IPR007110">
    <property type="entry name" value="Ig-like_dom"/>
</dbReference>
<keyword evidence="5" id="KW-1185">Reference proteome</keyword>
<protein>
    <recommendedName>
        <fullName evidence="3">Ig-like domain-containing protein</fullName>
    </recommendedName>
</protein>
<gene>
    <name evidence="4" type="ORF">HPG69_006822</name>
</gene>
<proteinExistence type="predicted"/>
<feature type="non-terminal residue" evidence="4">
    <location>
        <position position="1"/>
    </location>
</feature>
<feature type="compositionally biased region" description="Basic and acidic residues" evidence="2">
    <location>
        <begin position="1"/>
        <end position="16"/>
    </location>
</feature>
<dbReference type="Pfam" id="PF07654">
    <property type="entry name" value="C1-set"/>
    <property type="match status" value="1"/>
</dbReference>
<organism evidence="4 5">
    <name type="scientific">Diceros bicornis minor</name>
    <name type="common">South-central black rhinoceros</name>
    <dbReference type="NCBI Taxonomy" id="77932"/>
    <lineage>
        <taxon>Eukaryota</taxon>
        <taxon>Metazoa</taxon>
        <taxon>Chordata</taxon>
        <taxon>Craniata</taxon>
        <taxon>Vertebrata</taxon>
        <taxon>Euteleostomi</taxon>
        <taxon>Mammalia</taxon>
        <taxon>Eutheria</taxon>
        <taxon>Laurasiatheria</taxon>
        <taxon>Perissodactyla</taxon>
        <taxon>Rhinocerotidae</taxon>
        <taxon>Diceros</taxon>
    </lineage>
</organism>
<dbReference type="InterPro" id="IPR013783">
    <property type="entry name" value="Ig-like_fold"/>
</dbReference>
<dbReference type="FunFam" id="2.60.40.10:FF:001129">
    <property type="entry name" value="Immunoglobulin heavy constant gamma 1"/>
    <property type="match status" value="1"/>
</dbReference>
<dbReference type="InterPro" id="IPR003597">
    <property type="entry name" value="Ig_C1-set"/>
</dbReference>